<sequence length="243" mass="25387">MASSTATPEQLAELKQYTACDVSDALQKLNVPNSGFIPDLHILPPPTSSSSSSSTDNVTVAPASTFLFAPKTLDAQDPSQLQQLGYPEANIPPGSHWVDQTQAGTILVLSQPKGQINALIGGIMAIRMKILGAKGVVIAGRARDMGEIGQAGIPIWARATSIVGTGAATTAHAMQVPLNIDGTIVNPGDIVFSDATEGVVVIPKEKLDDVLQLIPRLVKADNAVIQAVKEGMSVKEAFAKFRG</sequence>
<dbReference type="GO" id="GO:0008948">
    <property type="term" value="F:oxaloacetate decarboxylase activity"/>
    <property type="evidence" value="ECO:0007669"/>
    <property type="project" value="TreeGrafter"/>
</dbReference>
<keyword evidence="1" id="KW-0460">Magnesium</keyword>
<dbReference type="SUPFAM" id="SSF89562">
    <property type="entry name" value="RraA-like"/>
    <property type="match status" value="1"/>
</dbReference>
<dbReference type="GO" id="GO:0047443">
    <property type="term" value="F:4-hydroxy-4-methyl-2-oxoglutarate aldolase activity"/>
    <property type="evidence" value="ECO:0007669"/>
    <property type="project" value="TreeGrafter"/>
</dbReference>
<gene>
    <name evidence="2" type="ORF">B7463_g8611</name>
</gene>
<dbReference type="InterPro" id="IPR036704">
    <property type="entry name" value="RraA/RraA-like_sf"/>
</dbReference>
<dbReference type="Gene3D" id="3.50.30.40">
    <property type="entry name" value="Ribonuclease E inhibitor RraA/RraA-like"/>
    <property type="match status" value="1"/>
</dbReference>
<name>A0A3E2H317_SCYLI</name>
<accession>A0A3E2H317</accession>
<dbReference type="InterPro" id="IPR005493">
    <property type="entry name" value="RraA/RraA-like"/>
</dbReference>
<dbReference type="AlphaFoldDB" id="A0A3E2H317"/>
<comment type="cofactor">
    <cofactor evidence="1">
        <name>Mg(2+)</name>
        <dbReference type="ChEBI" id="CHEBI:18420"/>
    </cofactor>
</comment>
<evidence type="ECO:0008006" key="4">
    <source>
        <dbReference type="Google" id="ProtNLM"/>
    </source>
</evidence>
<evidence type="ECO:0000256" key="1">
    <source>
        <dbReference type="PIRSR" id="PIRSR605493-1"/>
    </source>
</evidence>
<proteinExistence type="predicted"/>
<feature type="binding site" evidence="1">
    <location>
        <begin position="121"/>
        <end position="124"/>
    </location>
    <ligand>
        <name>substrate</name>
    </ligand>
</feature>
<dbReference type="Proteomes" id="UP000258309">
    <property type="component" value="Unassembled WGS sequence"/>
</dbReference>
<evidence type="ECO:0000313" key="3">
    <source>
        <dbReference type="Proteomes" id="UP000258309"/>
    </source>
</evidence>
<dbReference type="EMBL" id="NCSJ02000193">
    <property type="protein sequence ID" value="RFU27711.1"/>
    <property type="molecule type" value="Genomic_DNA"/>
</dbReference>
<comment type="caution">
    <text evidence="2">The sequence shown here is derived from an EMBL/GenBank/DDBJ whole genome shotgun (WGS) entry which is preliminary data.</text>
</comment>
<keyword evidence="3" id="KW-1185">Reference proteome</keyword>
<evidence type="ECO:0000313" key="2">
    <source>
        <dbReference type="EMBL" id="RFU27711.1"/>
    </source>
</evidence>
<feature type="non-terminal residue" evidence="2">
    <location>
        <position position="1"/>
    </location>
</feature>
<dbReference type="GO" id="GO:0046872">
    <property type="term" value="F:metal ion binding"/>
    <property type="evidence" value="ECO:0007669"/>
    <property type="project" value="UniProtKB-KW"/>
</dbReference>
<dbReference type="PANTHER" id="PTHR33254:SF4">
    <property type="entry name" value="4-HYDROXY-4-METHYL-2-OXOGLUTARATE ALDOLASE 3-RELATED"/>
    <property type="match status" value="1"/>
</dbReference>
<feature type="non-terminal residue" evidence="2">
    <location>
        <position position="243"/>
    </location>
</feature>
<dbReference type="PANTHER" id="PTHR33254">
    <property type="entry name" value="4-HYDROXY-4-METHYL-2-OXOGLUTARATE ALDOLASE 3-RELATED"/>
    <property type="match status" value="1"/>
</dbReference>
<keyword evidence="1" id="KW-0479">Metal-binding</keyword>
<feature type="binding site" evidence="1">
    <location>
        <position position="143"/>
    </location>
    <ligand>
        <name>substrate</name>
    </ligand>
</feature>
<dbReference type="STRING" id="5539.A0A3E2H317"/>
<dbReference type="CDD" id="cd16841">
    <property type="entry name" value="RraA_family"/>
    <property type="match status" value="1"/>
</dbReference>
<dbReference type="OMA" id="GQKNAVC"/>
<reference evidence="2 3" key="1">
    <citation type="submission" date="2018-05" db="EMBL/GenBank/DDBJ databases">
        <title>Draft genome sequence of Scytalidium lignicola DSM 105466, a ubiquitous saprotrophic fungus.</title>
        <authorList>
            <person name="Buettner E."/>
            <person name="Gebauer A.M."/>
            <person name="Hofrichter M."/>
            <person name="Liers C."/>
            <person name="Kellner H."/>
        </authorList>
    </citation>
    <scope>NUCLEOTIDE SEQUENCE [LARGE SCALE GENOMIC DNA]</scope>
    <source>
        <strain evidence="2 3">DSM 105466</strain>
    </source>
</reference>
<dbReference type="Pfam" id="PF03737">
    <property type="entry name" value="RraA-like"/>
    <property type="match status" value="1"/>
</dbReference>
<organism evidence="2 3">
    <name type="scientific">Scytalidium lignicola</name>
    <name type="common">Hyphomycete</name>
    <dbReference type="NCBI Taxonomy" id="5539"/>
    <lineage>
        <taxon>Eukaryota</taxon>
        <taxon>Fungi</taxon>
        <taxon>Dikarya</taxon>
        <taxon>Ascomycota</taxon>
        <taxon>Pezizomycotina</taxon>
        <taxon>Leotiomycetes</taxon>
        <taxon>Leotiomycetes incertae sedis</taxon>
        <taxon>Scytalidium</taxon>
    </lineage>
</organism>
<protein>
    <recommendedName>
        <fullName evidence="4">DlpA domain-containing protein</fullName>
    </recommendedName>
</protein>
<feature type="binding site" evidence="1">
    <location>
        <position position="144"/>
    </location>
    <ligand>
        <name>Mg(2+)</name>
        <dbReference type="ChEBI" id="CHEBI:18420"/>
    </ligand>
</feature>
<dbReference type="OrthoDB" id="1476984at2759"/>